<keyword evidence="3" id="KW-1185">Reference proteome</keyword>
<proteinExistence type="predicted"/>
<name>A0AAN8FXG4_PATCE</name>
<dbReference type="Proteomes" id="UP001347796">
    <property type="component" value="Unassembled WGS sequence"/>
</dbReference>
<evidence type="ECO:0000256" key="1">
    <source>
        <dbReference type="SAM" id="SignalP"/>
    </source>
</evidence>
<reference evidence="2 3" key="1">
    <citation type="submission" date="2024-01" db="EMBL/GenBank/DDBJ databases">
        <title>The genome of the rayed Mediterranean limpet Patella caerulea (Linnaeus, 1758).</title>
        <authorList>
            <person name="Anh-Thu Weber A."/>
            <person name="Halstead-Nussloch G."/>
        </authorList>
    </citation>
    <scope>NUCLEOTIDE SEQUENCE [LARGE SCALE GENOMIC DNA]</scope>
    <source>
        <strain evidence="2">AATW-2023a</strain>
        <tissue evidence="2">Whole specimen</tissue>
    </source>
</reference>
<feature type="signal peptide" evidence="1">
    <location>
        <begin position="1"/>
        <end position="16"/>
    </location>
</feature>
<sequence>MKFALLLLVVLPLAFANPEKRFFLDGLEKLSNILNLNEIKTAVQTIANKAGSDATEGACETHCKEAIQATLITEACPFVCKS</sequence>
<accession>A0AAN8FXG4</accession>
<dbReference type="EMBL" id="JAZGQO010000021">
    <property type="protein sequence ID" value="KAK6166107.1"/>
    <property type="molecule type" value="Genomic_DNA"/>
</dbReference>
<dbReference type="AlphaFoldDB" id="A0AAN8FXG4"/>
<gene>
    <name evidence="2" type="ORF">SNE40_022873</name>
</gene>
<protein>
    <submittedName>
        <fullName evidence="2">Uncharacterized protein</fullName>
    </submittedName>
</protein>
<organism evidence="2 3">
    <name type="scientific">Patella caerulea</name>
    <name type="common">Rayed Mediterranean limpet</name>
    <dbReference type="NCBI Taxonomy" id="87958"/>
    <lineage>
        <taxon>Eukaryota</taxon>
        <taxon>Metazoa</taxon>
        <taxon>Spiralia</taxon>
        <taxon>Lophotrochozoa</taxon>
        <taxon>Mollusca</taxon>
        <taxon>Gastropoda</taxon>
        <taxon>Patellogastropoda</taxon>
        <taxon>Patelloidea</taxon>
        <taxon>Patellidae</taxon>
        <taxon>Patella</taxon>
    </lineage>
</organism>
<evidence type="ECO:0000313" key="2">
    <source>
        <dbReference type="EMBL" id="KAK6166107.1"/>
    </source>
</evidence>
<evidence type="ECO:0000313" key="3">
    <source>
        <dbReference type="Proteomes" id="UP001347796"/>
    </source>
</evidence>
<keyword evidence="1" id="KW-0732">Signal</keyword>
<comment type="caution">
    <text evidence="2">The sequence shown here is derived from an EMBL/GenBank/DDBJ whole genome shotgun (WGS) entry which is preliminary data.</text>
</comment>
<feature type="chain" id="PRO_5042923525" evidence="1">
    <location>
        <begin position="17"/>
        <end position="82"/>
    </location>
</feature>